<comment type="caution">
    <text evidence="1">The sequence shown here is derived from an EMBL/GenBank/DDBJ whole genome shotgun (WGS) entry which is preliminary data.</text>
</comment>
<evidence type="ECO:0000313" key="1">
    <source>
        <dbReference type="EMBL" id="KAJ8001000.1"/>
    </source>
</evidence>
<dbReference type="Proteomes" id="UP001157502">
    <property type="component" value="Chromosome 15"/>
</dbReference>
<organism evidence="1 2">
    <name type="scientific">Dallia pectoralis</name>
    <name type="common">Alaska blackfish</name>
    <dbReference type="NCBI Taxonomy" id="75939"/>
    <lineage>
        <taxon>Eukaryota</taxon>
        <taxon>Metazoa</taxon>
        <taxon>Chordata</taxon>
        <taxon>Craniata</taxon>
        <taxon>Vertebrata</taxon>
        <taxon>Euteleostomi</taxon>
        <taxon>Actinopterygii</taxon>
        <taxon>Neopterygii</taxon>
        <taxon>Teleostei</taxon>
        <taxon>Protacanthopterygii</taxon>
        <taxon>Esociformes</taxon>
        <taxon>Umbridae</taxon>
        <taxon>Dallia</taxon>
    </lineage>
</organism>
<accession>A0ACC2GC25</accession>
<protein>
    <submittedName>
        <fullName evidence="1">Uncharacterized protein</fullName>
    </submittedName>
</protein>
<evidence type="ECO:0000313" key="2">
    <source>
        <dbReference type="Proteomes" id="UP001157502"/>
    </source>
</evidence>
<reference evidence="1" key="1">
    <citation type="submission" date="2021-05" db="EMBL/GenBank/DDBJ databases">
        <authorList>
            <person name="Pan Q."/>
            <person name="Jouanno E."/>
            <person name="Zahm M."/>
            <person name="Klopp C."/>
            <person name="Cabau C."/>
            <person name="Louis A."/>
            <person name="Berthelot C."/>
            <person name="Parey E."/>
            <person name="Roest Crollius H."/>
            <person name="Montfort J."/>
            <person name="Robinson-Rechavi M."/>
            <person name="Bouchez O."/>
            <person name="Lampietro C."/>
            <person name="Lopez Roques C."/>
            <person name="Donnadieu C."/>
            <person name="Postlethwait J."/>
            <person name="Bobe J."/>
            <person name="Dillon D."/>
            <person name="Chandos A."/>
            <person name="von Hippel F."/>
            <person name="Guiguen Y."/>
        </authorList>
    </citation>
    <scope>NUCLEOTIDE SEQUENCE</scope>
    <source>
        <strain evidence="1">YG-Jan2019</strain>
    </source>
</reference>
<gene>
    <name evidence="1" type="ORF">DPEC_G00186270</name>
</gene>
<sequence length="110" mass="12900">MRLKNTAKDHAAKNQNCGDPSITNVKIEERTNQINETRDADLIRSNLLNENRVLNLKLQTAHQTYDQNFKHLTEALRKMEQNLHYQQIRTCAAEHSLAVEKLETKRLYKK</sequence>
<name>A0ACC2GC25_DALPE</name>
<dbReference type="EMBL" id="CM055742">
    <property type="protein sequence ID" value="KAJ8001000.1"/>
    <property type="molecule type" value="Genomic_DNA"/>
</dbReference>
<proteinExistence type="predicted"/>
<keyword evidence="2" id="KW-1185">Reference proteome</keyword>